<dbReference type="AlphaFoldDB" id="A0A1H5X6P0"/>
<dbReference type="InterPro" id="IPR025489">
    <property type="entry name" value="DUF4381"/>
</dbReference>
<keyword evidence="1" id="KW-0812">Transmembrane</keyword>
<feature type="transmembrane region" description="Helical" evidence="1">
    <location>
        <begin position="27"/>
        <end position="48"/>
    </location>
</feature>
<keyword evidence="1" id="KW-0472">Membrane</keyword>
<evidence type="ECO:0000313" key="2">
    <source>
        <dbReference type="EMBL" id="SEG07050.1"/>
    </source>
</evidence>
<evidence type="ECO:0000313" key="3">
    <source>
        <dbReference type="Proteomes" id="UP000236721"/>
    </source>
</evidence>
<evidence type="ECO:0000256" key="1">
    <source>
        <dbReference type="SAM" id="Phobius"/>
    </source>
</evidence>
<dbReference type="RefSeq" id="WP_160111350.1">
    <property type="nucleotide sequence ID" value="NZ_FNVG01000006.1"/>
</dbReference>
<dbReference type="Pfam" id="PF14316">
    <property type="entry name" value="DUF4381"/>
    <property type="match status" value="1"/>
</dbReference>
<sequence length="158" mass="18146">MSKNNILLNDLIDPVTPEAIRFFPETIGWKMVAVVLLVTSAMLLFRTIHRYRSNRYRRIALKAIGALSKSHAGNYLIALNSVLKQVACHRYPFSSVASLHGEQWLVFLSNKIPEPGFASTIAHQWQQNLYTANSDINWTPTELRQLESLVCDWIRNHR</sequence>
<keyword evidence="3" id="KW-1185">Reference proteome</keyword>
<protein>
    <recommendedName>
        <fullName evidence="4">DUF4381 domain-containing protein</fullName>
    </recommendedName>
</protein>
<name>A0A1H5X6P0_9VIBR</name>
<organism evidence="2 3">
    <name type="scientific">Vibrio hangzhouensis</name>
    <dbReference type="NCBI Taxonomy" id="462991"/>
    <lineage>
        <taxon>Bacteria</taxon>
        <taxon>Pseudomonadati</taxon>
        <taxon>Pseudomonadota</taxon>
        <taxon>Gammaproteobacteria</taxon>
        <taxon>Vibrionales</taxon>
        <taxon>Vibrionaceae</taxon>
        <taxon>Vibrio</taxon>
    </lineage>
</organism>
<dbReference type="OrthoDB" id="6398942at2"/>
<accession>A0A1H5X6P0</accession>
<keyword evidence="1" id="KW-1133">Transmembrane helix</keyword>
<evidence type="ECO:0008006" key="4">
    <source>
        <dbReference type="Google" id="ProtNLM"/>
    </source>
</evidence>
<proteinExistence type="predicted"/>
<dbReference type="Proteomes" id="UP000236721">
    <property type="component" value="Unassembled WGS sequence"/>
</dbReference>
<reference evidence="3" key="1">
    <citation type="submission" date="2016-10" db="EMBL/GenBank/DDBJ databases">
        <authorList>
            <person name="Varghese N."/>
            <person name="Submissions S."/>
        </authorList>
    </citation>
    <scope>NUCLEOTIDE SEQUENCE [LARGE SCALE GENOMIC DNA]</scope>
    <source>
        <strain evidence="3">CGMCC 1.7062</strain>
    </source>
</reference>
<gene>
    <name evidence="2" type="ORF">SAMN04488244_106218</name>
</gene>
<dbReference type="EMBL" id="FNVG01000006">
    <property type="protein sequence ID" value="SEG07050.1"/>
    <property type="molecule type" value="Genomic_DNA"/>
</dbReference>